<sequence>MSDHEKIKYNKERLLMANYSVRVTRDKPYGKLTERDWKKIEDEAMESIFQLMKKHIKVYQMSDPSERTSVIEYDLNVSDAKVYSNKEYKTDLGLQYH</sequence>
<name>Q5HMN0_STAEQ</name>
<dbReference type="AlphaFoldDB" id="Q5HMN0"/>
<gene>
    <name evidence="1" type="ordered locus">SERP1598</name>
</gene>
<reference evidence="1 2" key="1">
    <citation type="journal article" date="2005" name="J. Bacteriol.">
        <title>Insights on evolution of virulence and resistance from the complete genome analysis of an early methicillin-resistant Staphylococcus aureus strain and a biofilm-producing methicillin-resistant Staphylococcus epidermidis strain.</title>
        <authorList>
            <person name="Gill S.R."/>
            <person name="Fouts D.E."/>
            <person name="Archer G.L."/>
            <person name="Mongodin E.F."/>
            <person name="Deboy R.T."/>
            <person name="Ravel J."/>
            <person name="Paulsen I.T."/>
            <person name="Kolonay J.F."/>
            <person name="Brinkac L."/>
            <person name="Beanan M."/>
            <person name="Dodson R.J."/>
            <person name="Daugherty S.C."/>
            <person name="Madupu R."/>
            <person name="Angiuoli S.V."/>
            <person name="Durkin A.S."/>
            <person name="Haft D.H."/>
            <person name="Vamathevan J."/>
            <person name="Khouri H."/>
            <person name="Utterback T."/>
            <person name="Lee C."/>
            <person name="Dimitrov G."/>
            <person name="Jiang L."/>
            <person name="Qin H."/>
            <person name="Weidman J."/>
            <person name="Tran K."/>
            <person name="Kang K."/>
            <person name="Hance I.R."/>
            <person name="Nelson K.E."/>
            <person name="Fraser C.M."/>
        </authorList>
    </citation>
    <scope>NUCLEOTIDE SEQUENCE [LARGE SCALE GENOMIC DNA]</scope>
    <source>
        <strain evidence="2">ATCC 35984 / RP62A</strain>
    </source>
</reference>
<keyword evidence="2" id="KW-1185">Reference proteome</keyword>
<dbReference type="KEGG" id="ser:SERP1598"/>
<evidence type="ECO:0000313" key="1">
    <source>
        <dbReference type="EMBL" id="AAW54955.1"/>
    </source>
</evidence>
<organism evidence="1 2">
    <name type="scientific">Staphylococcus epidermidis (strain ATCC 35984 / DSM 28319 / BCRC 17069 / CCUG 31568 / BM 3577 / RP62A)</name>
    <dbReference type="NCBI Taxonomy" id="176279"/>
    <lineage>
        <taxon>Bacteria</taxon>
        <taxon>Bacillati</taxon>
        <taxon>Bacillota</taxon>
        <taxon>Bacilli</taxon>
        <taxon>Bacillales</taxon>
        <taxon>Staphylococcaceae</taxon>
        <taxon>Staphylococcus</taxon>
    </lineage>
</organism>
<dbReference type="eggNOG" id="ENOG50305MB">
    <property type="taxonomic scope" value="Bacteria"/>
</dbReference>
<dbReference type="Proteomes" id="UP000000531">
    <property type="component" value="Chromosome"/>
</dbReference>
<dbReference type="EMBL" id="CP000029">
    <property type="protein sequence ID" value="AAW54955.1"/>
    <property type="molecule type" value="Genomic_DNA"/>
</dbReference>
<dbReference type="STRING" id="176279.SERP1598"/>
<dbReference type="HOGENOM" id="CLU_2345315_0_0_9"/>
<accession>Q5HMN0</accession>
<evidence type="ECO:0000313" key="2">
    <source>
        <dbReference type="Proteomes" id="UP000000531"/>
    </source>
</evidence>
<protein>
    <submittedName>
        <fullName evidence="1">Uncharacterized protein</fullName>
    </submittedName>
</protein>
<proteinExistence type="predicted"/>